<keyword evidence="2" id="KW-1185">Reference proteome</keyword>
<organism evidence="1 2">
    <name type="scientific">Austropuccinia psidii MF-1</name>
    <dbReference type="NCBI Taxonomy" id="1389203"/>
    <lineage>
        <taxon>Eukaryota</taxon>
        <taxon>Fungi</taxon>
        <taxon>Dikarya</taxon>
        <taxon>Basidiomycota</taxon>
        <taxon>Pucciniomycotina</taxon>
        <taxon>Pucciniomycetes</taxon>
        <taxon>Pucciniales</taxon>
        <taxon>Sphaerophragmiaceae</taxon>
        <taxon>Austropuccinia</taxon>
    </lineage>
</organism>
<dbReference type="AlphaFoldDB" id="A0A9Q3ERR7"/>
<evidence type="ECO:0000313" key="2">
    <source>
        <dbReference type="Proteomes" id="UP000765509"/>
    </source>
</evidence>
<dbReference type="EMBL" id="AVOT02030568">
    <property type="protein sequence ID" value="MBW0523783.1"/>
    <property type="molecule type" value="Genomic_DNA"/>
</dbReference>
<dbReference type="Proteomes" id="UP000765509">
    <property type="component" value="Unassembled WGS sequence"/>
</dbReference>
<name>A0A9Q3ERR7_9BASI</name>
<gene>
    <name evidence="1" type="ORF">O181_063498</name>
</gene>
<protein>
    <submittedName>
        <fullName evidence="1">Uncharacterized protein</fullName>
    </submittedName>
</protein>
<reference evidence="1" key="1">
    <citation type="submission" date="2021-03" db="EMBL/GenBank/DDBJ databases">
        <title>Draft genome sequence of rust myrtle Austropuccinia psidii MF-1, a brazilian biotype.</title>
        <authorList>
            <person name="Quecine M.C."/>
            <person name="Pachon D.M.R."/>
            <person name="Bonatelli M.L."/>
            <person name="Correr F.H."/>
            <person name="Franceschini L.M."/>
            <person name="Leite T.F."/>
            <person name="Margarido G.R.A."/>
            <person name="Almeida C.A."/>
            <person name="Ferrarezi J.A."/>
            <person name="Labate C.A."/>
        </authorList>
    </citation>
    <scope>NUCLEOTIDE SEQUENCE</scope>
    <source>
        <strain evidence="1">MF-1</strain>
    </source>
</reference>
<sequence>MDKDLQLHQLLKALFQWRMDNRRFNLESHWEEIGESFQHICLKDISFKSLIVITKGCNPTRQFRLMEERTNRIREKKATIQAIEEQLNQKGPTMIPQAHK</sequence>
<accession>A0A9Q3ERR7</accession>
<evidence type="ECO:0000313" key="1">
    <source>
        <dbReference type="EMBL" id="MBW0523783.1"/>
    </source>
</evidence>
<comment type="caution">
    <text evidence="1">The sequence shown here is derived from an EMBL/GenBank/DDBJ whole genome shotgun (WGS) entry which is preliminary data.</text>
</comment>
<proteinExistence type="predicted"/>